<evidence type="ECO:0000313" key="2">
    <source>
        <dbReference type="Proteomes" id="UP001235939"/>
    </source>
</evidence>
<dbReference type="EMBL" id="CP092877">
    <property type="protein sequence ID" value="UYV78024.1"/>
    <property type="molecule type" value="Genomic_DNA"/>
</dbReference>
<organism evidence="1 2">
    <name type="scientific">Cordylochernes scorpioides</name>
    <dbReference type="NCBI Taxonomy" id="51811"/>
    <lineage>
        <taxon>Eukaryota</taxon>
        <taxon>Metazoa</taxon>
        <taxon>Ecdysozoa</taxon>
        <taxon>Arthropoda</taxon>
        <taxon>Chelicerata</taxon>
        <taxon>Arachnida</taxon>
        <taxon>Pseudoscorpiones</taxon>
        <taxon>Cheliferoidea</taxon>
        <taxon>Chernetidae</taxon>
        <taxon>Cordylochernes</taxon>
    </lineage>
</organism>
<proteinExistence type="predicted"/>
<sequence>MTINKAQGQTFARVGLYVAFSRVRTLNSIRVKLNPRNRMEVGQSKQDSCLYPMSQLTRKFHAEAQSGHRSRIEVGRSKMDNCLYPMSQFTWKFYAEVQSGHRSRIDLVQSKNF</sequence>
<dbReference type="Proteomes" id="UP001235939">
    <property type="component" value="Chromosome 15"/>
</dbReference>
<protein>
    <submittedName>
        <fullName evidence="1">Uncharacterized protein</fullName>
    </submittedName>
</protein>
<evidence type="ECO:0000313" key="1">
    <source>
        <dbReference type="EMBL" id="UYV78024.1"/>
    </source>
</evidence>
<keyword evidence="2" id="KW-1185">Reference proteome</keyword>
<name>A0ABY6LAZ7_9ARAC</name>
<reference evidence="1 2" key="1">
    <citation type="submission" date="2022-01" db="EMBL/GenBank/DDBJ databases">
        <title>A chromosomal length assembly of Cordylochernes scorpioides.</title>
        <authorList>
            <person name="Zeh D."/>
            <person name="Zeh J."/>
        </authorList>
    </citation>
    <scope>NUCLEOTIDE SEQUENCE [LARGE SCALE GENOMIC DNA]</scope>
    <source>
        <strain evidence="1">IN4F17</strain>
        <tissue evidence="1">Whole Body</tissue>
    </source>
</reference>
<accession>A0ABY6LAZ7</accession>
<gene>
    <name evidence="1" type="ORF">LAZ67_15003232</name>
</gene>